<feature type="region of interest" description="Disordered" evidence="1">
    <location>
        <begin position="798"/>
        <end position="817"/>
    </location>
</feature>
<feature type="compositionally biased region" description="Low complexity" evidence="1">
    <location>
        <begin position="831"/>
        <end position="843"/>
    </location>
</feature>
<feature type="domain" description="DNA2/NAM7 helicase helicase" evidence="2">
    <location>
        <begin position="161"/>
        <end position="241"/>
    </location>
</feature>
<protein>
    <submittedName>
        <fullName evidence="5">RNA helicase</fullName>
    </submittedName>
</protein>
<dbReference type="InterPro" id="IPR045055">
    <property type="entry name" value="DNA2/NAM7-like"/>
</dbReference>
<dbReference type="Pfam" id="PF13086">
    <property type="entry name" value="AAA_11"/>
    <property type="match status" value="2"/>
</dbReference>
<dbReference type="GO" id="GO:0004386">
    <property type="term" value="F:helicase activity"/>
    <property type="evidence" value="ECO:0007669"/>
    <property type="project" value="InterPro"/>
</dbReference>
<evidence type="ECO:0000313" key="5">
    <source>
        <dbReference type="WBParaSite" id="jg3303"/>
    </source>
</evidence>
<dbReference type="PANTHER" id="PTHR10887">
    <property type="entry name" value="DNA2/NAM7 HELICASE FAMILY"/>
    <property type="match status" value="1"/>
</dbReference>
<evidence type="ECO:0000259" key="2">
    <source>
        <dbReference type="Pfam" id="PF13086"/>
    </source>
</evidence>
<evidence type="ECO:0000313" key="4">
    <source>
        <dbReference type="Proteomes" id="UP000887574"/>
    </source>
</evidence>
<evidence type="ECO:0000256" key="1">
    <source>
        <dbReference type="SAM" id="MobiDB-lite"/>
    </source>
</evidence>
<dbReference type="CDD" id="cd18808">
    <property type="entry name" value="SF1_C_Upf1"/>
    <property type="match status" value="1"/>
</dbReference>
<evidence type="ECO:0000259" key="3">
    <source>
        <dbReference type="Pfam" id="PF13087"/>
    </source>
</evidence>
<organism evidence="4 5">
    <name type="scientific">Ditylenchus dipsaci</name>
    <dbReference type="NCBI Taxonomy" id="166011"/>
    <lineage>
        <taxon>Eukaryota</taxon>
        <taxon>Metazoa</taxon>
        <taxon>Ecdysozoa</taxon>
        <taxon>Nematoda</taxon>
        <taxon>Chromadorea</taxon>
        <taxon>Rhabditida</taxon>
        <taxon>Tylenchina</taxon>
        <taxon>Tylenchomorpha</taxon>
        <taxon>Sphaerularioidea</taxon>
        <taxon>Anguinidae</taxon>
        <taxon>Anguininae</taxon>
        <taxon>Ditylenchus</taxon>
    </lineage>
</organism>
<dbReference type="GO" id="GO:0043186">
    <property type="term" value="C:P granule"/>
    <property type="evidence" value="ECO:0007669"/>
    <property type="project" value="TreeGrafter"/>
</dbReference>
<dbReference type="AlphaFoldDB" id="A0A915E792"/>
<dbReference type="InterPro" id="IPR047187">
    <property type="entry name" value="SF1_C_Upf1"/>
</dbReference>
<dbReference type="Pfam" id="PF13087">
    <property type="entry name" value="AAA_12"/>
    <property type="match status" value="1"/>
</dbReference>
<feature type="domain" description="DNA2/NAM7 helicase-like C-terminal" evidence="3">
    <location>
        <begin position="394"/>
        <end position="533"/>
    </location>
</feature>
<dbReference type="WBParaSite" id="jg3303">
    <property type="protein sequence ID" value="jg3303"/>
    <property type="gene ID" value="jg3303"/>
</dbReference>
<dbReference type="Gene3D" id="3.40.50.300">
    <property type="entry name" value="P-loop containing nucleotide triphosphate hydrolases"/>
    <property type="match status" value="2"/>
</dbReference>
<dbReference type="InterPro" id="IPR041677">
    <property type="entry name" value="DNA2/NAM7_AAA_11"/>
</dbReference>
<reference evidence="5" key="1">
    <citation type="submission" date="2022-11" db="UniProtKB">
        <authorList>
            <consortium name="WormBaseParasite"/>
        </authorList>
    </citation>
    <scope>IDENTIFICATION</scope>
</reference>
<dbReference type="InterPro" id="IPR041679">
    <property type="entry name" value="DNA2/NAM7-like_C"/>
</dbReference>
<keyword evidence="4" id="KW-1185">Reference proteome</keyword>
<dbReference type="PANTHER" id="PTHR10887:SF365">
    <property type="entry name" value="HELICASE WITH ZINC FINGER DOMAIN-RELATED"/>
    <property type="match status" value="1"/>
</dbReference>
<sequence length="904" mass="101084">MSEYIEKFRNFTDLTLCAEKLVYNLFGKADMCMKRVKTRGEYTVYEISATLQFLNYANWHGKIRIPGLMATGVITCIDTLLNKIEVVFKDFDVNVDPRRHFTMELIYEDFVHFGTLKTLWLLEQSDGLFAVYPNAEKLPDPDQFKAKCNAYANSVDVNVPFNRCQKQAIYSIVNGVHGSVPFILWGPPGTGKTVTLVECVRQLLKKNPKNRILICTPSNTAADLMALKILESKAADPKILRRYYALGKHISERNSILDNVTCMENINCFGEMIGIFSVDNPMNMTKYRVFVTTLVFCSNIEQIEPGFFSHIFVDEAAQSIEPETLIPITRFATEDTRVVLSGDHQQLGAVITTQFLNNHFNSKFKSCAQSLMERLMTTYNKTVRTTCRLRDTLTAVSKDRNSLCKWKHLPNKNDFPIIFHLIDGATESREMGSTSCANLMEVDVTVTYVELLLKSGVKPKDIGVVSPYKNQTRKIREKINPDITVDSVERYQGSERRVIIATTARTESIGFLGDNKRVNTLITRAMDLLIVVTTDMLILKMAESPACQFIRFLNFFHYCKENRAVTGHIVNKDQAIDLDKRLEKFGYVPHNQKLFRKYRDYSNTTAINQLIEDHMSPQTAADELHTSTAINNTTSIAETITACTSSALAVHSLKESSPFSPDLDTAAPPAAPWLFSSSLPCSPSPSTTPDFSSLLSATVWPAASVSPSTATSSLSTHSSSTTTSSASAPVTFDNIFQPVQLFDSISLPLFQQKNGSAITPESSTFAEMLHDLPVDPEIPFSKKFAKMPPQTVSFPLRSLDMNEKEDGLKTSRRQTTASKLISSKLKEDLSSPRPVSSNSSPFPLVFKPDPEMRKALLDSSRQFSALLQSDVLLGAARVNGNEESRKQEILSVSDTLKRVLINQI</sequence>
<dbReference type="SUPFAM" id="SSF52540">
    <property type="entry name" value="P-loop containing nucleoside triphosphate hydrolases"/>
    <property type="match status" value="1"/>
</dbReference>
<dbReference type="GO" id="GO:0035194">
    <property type="term" value="P:regulatory ncRNA-mediated post-transcriptional gene silencing"/>
    <property type="evidence" value="ECO:0007669"/>
    <property type="project" value="TreeGrafter"/>
</dbReference>
<proteinExistence type="predicted"/>
<feature type="region of interest" description="Disordered" evidence="1">
    <location>
        <begin position="823"/>
        <end position="844"/>
    </location>
</feature>
<feature type="domain" description="DNA2/NAM7 helicase helicase" evidence="2">
    <location>
        <begin position="287"/>
        <end position="352"/>
    </location>
</feature>
<dbReference type="InterPro" id="IPR027417">
    <property type="entry name" value="P-loop_NTPase"/>
</dbReference>
<dbReference type="GO" id="GO:0005829">
    <property type="term" value="C:cytosol"/>
    <property type="evidence" value="ECO:0007669"/>
    <property type="project" value="TreeGrafter"/>
</dbReference>
<dbReference type="Proteomes" id="UP000887574">
    <property type="component" value="Unplaced"/>
</dbReference>
<accession>A0A915E792</accession>
<feature type="compositionally biased region" description="Basic and acidic residues" evidence="1">
    <location>
        <begin position="800"/>
        <end position="809"/>
    </location>
</feature>
<name>A0A915E792_9BILA</name>